<accession>A0A9D2ANF2</accession>
<dbReference type="EMBL" id="DXFG01000163">
    <property type="protein sequence ID" value="HIX37837.1"/>
    <property type="molecule type" value="Genomic_DNA"/>
</dbReference>
<dbReference type="InterPro" id="IPR018709">
    <property type="entry name" value="CoA_activase_DUF2229"/>
</dbReference>
<protein>
    <recommendedName>
        <fullName evidence="1">DUF2229 domain-containing protein</fullName>
    </recommendedName>
</protein>
<sequence length="310" mass="35512">MAIQVIGIPRGLMIYRDGILWKNFFENLGYRCVVSGKSDRKILDEGVQLAIDETCLPFKIYLGHIKEMIGKCDAVFIPRMGGYESRERMCTRYQSLPDLVGNIFKGSSLQILTVSYDWYDHTKEEKVYLELGLSLGKTRKEIKKAYNQAKKAQENWFRSQEKKQDKLLEEKGTKILLAGHPYVLHDAYMGSEISEILRKMGHKVLYTDYVNRENALKRSYHFSKVMPWIVNREMTGAMMLLKDKVDGIVLVSAYPCGPDALVNDMLIRKIKDLPVLQLTLDAQEGMAGIETRIESFTDIIQYQKAGGYGN</sequence>
<evidence type="ECO:0000313" key="2">
    <source>
        <dbReference type="EMBL" id="HIX37837.1"/>
    </source>
</evidence>
<proteinExistence type="predicted"/>
<dbReference type="PANTHER" id="PTHR32329">
    <property type="entry name" value="BIFUNCTIONAL PROTEIN [INCLUDES 2-HYDROXYACYL-COA DEHYDRATASE (N-TER) AND ITS ACTIVATOR DOMAIN (C_TERM)-RELATED"/>
    <property type="match status" value="1"/>
</dbReference>
<gene>
    <name evidence="2" type="ORF">H9738_08220</name>
</gene>
<dbReference type="Pfam" id="PF09989">
    <property type="entry name" value="DUF2229"/>
    <property type="match status" value="1"/>
</dbReference>
<reference evidence="2" key="2">
    <citation type="submission" date="2021-04" db="EMBL/GenBank/DDBJ databases">
        <authorList>
            <person name="Gilroy R."/>
        </authorList>
    </citation>
    <scope>NUCLEOTIDE SEQUENCE</scope>
    <source>
        <strain evidence="2">ChiHjej12B11-1927</strain>
    </source>
</reference>
<dbReference type="Gene3D" id="3.40.50.11900">
    <property type="match status" value="1"/>
</dbReference>
<dbReference type="Proteomes" id="UP000824230">
    <property type="component" value="Unassembled WGS sequence"/>
</dbReference>
<name>A0A9D2ANF2_9FIRM</name>
<dbReference type="InterPro" id="IPR051805">
    <property type="entry name" value="Dehydratase_Activator_Redct"/>
</dbReference>
<feature type="domain" description="DUF2229" evidence="1">
    <location>
        <begin position="6"/>
        <end position="209"/>
    </location>
</feature>
<organism evidence="2 3">
    <name type="scientific">Candidatus Blautia pullistercoris</name>
    <dbReference type="NCBI Taxonomy" id="2838499"/>
    <lineage>
        <taxon>Bacteria</taxon>
        <taxon>Bacillati</taxon>
        <taxon>Bacillota</taxon>
        <taxon>Clostridia</taxon>
        <taxon>Lachnospirales</taxon>
        <taxon>Lachnospiraceae</taxon>
        <taxon>Blautia</taxon>
    </lineage>
</organism>
<reference evidence="2" key="1">
    <citation type="journal article" date="2021" name="PeerJ">
        <title>Extensive microbial diversity within the chicken gut microbiome revealed by metagenomics and culture.</title>
        <authorList>
            <person name="Gilroy R."/>
            <person name="Ravi A."/>
            <person name="Getino M."/>
            <person name="Pursley I."/>
            <person name="Horton D.L."/>
            <person name="Alikhan N.F."/>
            <person name="Baker D."/>
            <person name="Gharbi K."/>
            <person name="Hall N."/>
            <person name="Watson M."/>
            <person name="Adriaenssens E.M."/>
            <person name="Foster-Nyarko E."/>
            <person name="Jarju S."/>
            <person name="Secka A."/>
            <person name="Antonio M."/>
            <person name="Oren A."/>
            <person name="Chaudhuri R.R."/>
            <person name="La Ragione R."/>
            <person name="Hildebrand F."/>
            <person name="Pallen M.J."/>
        </authorList>
    </citation>
    <scope>NUCLEOTIDE SEQUENCE</scope>
    <source>
        <strain evidence="2">ChiHjej12B11-1927</strain>
    </source>
</reference>
<dbReference type="PANTHER" id="PTHR32329:SF2">
    <property type="entry name" value="BIFUNCTIONAL PROTEIN [INCLUDES 2-HYDROXYACYL-COA DEHYDRATASE (N-TER) AND ITS ACTIVATOR DOMAIN (C_TERM)"/>
    <property type="match status" value="1"/>
</dbReference>
<comment type="caution">
    <text evidence="2">The sequence shown here is derived from an EMBL/GenBank/DDBJ whole genome shotgun (WGS) entry which is preliminary data.</text>
</comment>
<dbReference type="AlphaFoldDB" id="A0A9D2ANF2"/>
<evidence type="ECO:0000313" key="3">
    <source>
        <dbReference type="Proteomes" id="UP000824230"/>
    </source>
</evidence>
<evidence type="ECO:0000259" key="1">
    <source>
        <dbReference type="Pfam" id="PF09989"/>
    </source>
</evidence>